<evidence type="ECO:0000313" key="2">
    <source>
        <dbReference type="Proteomes" id="UP001374535"/>
    </source>
</evidence>
<protein>
    <submittedName>
        <fullName evidence="1">Uncharacterized protein</fullName>
    </submittedName>
</protein>
<keyword evidence="2" id="KW-1185">Reference proteome</keyword>
<name>A0AAQ3PA29_VIGMU</name>
<evidence type="ECO:0000313" key="1">
    <source>
        <dbReference type="EMBL" id="WVZ24911.1"/>
    </source>
</evidence>
<proteinExistence type="predicted"/>
<dbReference type="Proteomes" id="UP001374535">
    <property type="component" value="Chromosome 1"/>
</dbReference>
<organism evidence="1 2">
    <name type="scientific">Vigna mungo</name>
    <name type="common">Black gram</name>
    <name type="synonym">Phaseolus mungo</name>
    <dbReference type="NCBI Taxonomy" id="3915"/>
    <lineage>
        <taxon>Eukaryota</taxon>
        <taxon>Viridiplantae</taxon>
        <taxon>Streptophyta</taxon>
        <taxon>Embryophyta</taxon>
        <taxon>Tracheophyta</taxon>
        <taxon>Spermatophyta</taxon>
        <taxon>Magnoliopsida</taxon>
        <taxon>eudicotyledons</taxon>
        <taxon>Gunneridae</taxon>
        <taxon>Pentapetalae</taxon>
        <taxon>rosids</taxon>
        <taxon>fabids</taxon>
        <taxon>Fabales</taxon>
        <taxon>Fabaceae</taxon>
        <taxon>Papilionoideae</taxon>
        <taxon>50 kb inversion clade</taxon>
        <taxon>NPAAA clade</taxon>
        <taxon>indigoferoid/millettioid clade</taxon>
        <taxon>Phaseoleae</taxon>
        <taxon>Vigna</taxon>
    </lineage>
</organism>
<dbReference type="AlphaFoldDB" id="A0AAQ3PA29"/>
<gene>
    <name evidence="1" type="ORF">V8G54_003455</name>
</gene>
<accession>A0AAQ3PA29</accession>
<sequence>MEESSPKTIRRVHIEKAMPDELVEKRTQGTFTPQGREDILVVAISHSNHPRCVRGVRKFAIGGFEYCFLSRDYTNISPKVIGKGMLLTSVLLIRPGRNEGDVSEAACGRRLLSVVHMRDRFWMYKKNITETNP</sequence>
<dbReference type="EMBL" id="CP144700">
    <property type="protein sequence ID" value="WVZ24911.1"/>
    <property type="molecule type" value="Genomic_DNA"/>
</dbReference>
<reference evidence="1 2" key="1">
    <citation type="journal article" date="2023" name="Life. Sci Alliance">
        <title>Evolutionary insights into 3D genome organization and epigenetic landscape of Vigna mungo.</title>
        <authorList>
            <person name="Junaid A."/>
            <person name="Singh B."/>
            <person name="Bhatia S."/>
        </authorList>
    </citation>
    <scope>NUCLEOTIDE SEQUENCE [LARGE SCALE GENOMIC DNA]</scope>
    <source>
        <strain evidence="1">Urdbean</strain>
    </source>
</reference>